<dbReference type="Pfam" id="PF10957">
    <property type="entry name" value="Spore_Cse60"/>
    <property type="match status" value="1"/>
</dbReference>
<dbReference type="AlphaFoldDB" id="A0A7S8HFU6"/>
<reference evidence="1 2" key="1">
    <citation type="submission" date="2019-07" db="EMBL/GenBank/DDBJ databases">
        <title>Genome sequence of 2 isolates from Red Sea Mangroves.</title>
        <authorList>
            <person name="Sefrji F."/>
            <person name="Michoud G."/>
            <person name="Merlino G."/>
            <person name="Daffonchio D."/>
        </authorList>
    </citation>
    <scope>NUCLEOTIDE SEQUENCE [LARGE SCALE GENOMIC DNA]</scope>
    <source>
        <strain evidence="1 2">R1DC41</strain>
    </source>
</reference>
<dbReference type="Proteomes" id="UP000593626">
    <property type="component" value="Chromosome"/>
</dbReference>
<protein>
    <submittedName>
        <fullName evidence="1">Sporulation protein Cse60</fullName>
    </submittedName>
</protein>
<proteinExistence type="predicted"/>
<keyword evidence="2" id="KW-1185">Reference proteome</keyword>
<dbReference type="InterPro" id="IPR020296">
    <property type="entry name" value="Spore_Cse60"/>
</dbReference>
<dbReference type="EMBL" id="CP049742">
    <property type="protein sequence ID" value="QPC47284.1"/>
    <property type="molecule type" value="Genomic_DNA"/>
</dbReference>
<dbReference type="RefSeq" id="WP_239671952.1">
    <property type="nucleotide sequence ID" value="NZ_CP049742.1"/>
</dbReference>
<evidence type="ECO:0000313" key="2">
    <source>
        <dbReference type="Proteomes" id="UP000593626"/>
    </source>
</evidence>
<accession>A0A7S8HFU6</accession>
<gene>
    <name evidence="1" type="ORF">G8O30_10020</name>
</gene>
<dbReference type="KEGG" id="mcui:G8O30_10020"/>
<name>A0A7S8HFU6_9BACI</name>
<sequence length="61" mass="7275">MIQVKLFDEETELELEEKMNAFLKKVRADNVVDIKYHVAAFPDDQDRDQVYCFSSMVLYKK</sequence>
<organism evidence="1 2">
    <name type="scientific">Mangrovibacillus cuniculi</name>
    <dbReference type="NCBI Taxonomy" id="2593652"/>
    <lineage>
        <taxon>Bacteria</taxon>
        <taxon>Bacillati</taxon>
        <taxon>Bacillota</taxon>
        <taxon>Bacilli</taxon>
        <taxon>Bacillales</taxon>
        <taxon>Bacillaceae</taxon>
        <taxon>Mangrovibacillus</taxon>
    </lineage>
</organism>
<evidence type="ECO:0000313" key="1">
    <source>
        <dbReference type="EMBL" id="QPC47284.1"/>
    </source>
</evidence>